<protein>
    <submittedName>
        <fullName evidence="2">DOMON-like domain-containing protein</fullName>
    </submittedName>
</protein>
<reference evidence="2" key="1">
    <citation type="submission" date="2021-05" db="EMBL/GenBank/DDBJ databases">
        <title>Genome of Sphingobium sp. strain.</title>
        <authorList>
            <person name="Fan R."/>
        </authorList>
    </citation>
    <scope>NUCLEOTIDE SEQUENCE</scope>
    <source>
        <strain evidence="2">H33</strain>
    </source>
</reference>
<feature type="signal peptide" evidence="1">
    <location>
        <begin position="1"/>
        <end position="22"/>
    </location>
</feature>
<evidence type="ECO:0000313" key="3">
    <source>
        <dbReference type="Proteomes" id="UP001138757"/>
    </source>
</evidence>
<dbReference type="RefSeq" id="WP_214623898.1">
    <property type="nucleotide sequence ID" value="NZ_JAHGAW010000007.1"/>
</dbReference>
<proteinExistence type="predicted"/>
<dbReference type="AlphaFoldDB" id="A0A9X1DD45"/>
<sequence length="184" mass="20074">MSRVLATTVLQCHLATPCVSLAAVGAQISQSEDMSWEVAFAAVGKPREIVIPPAAPRVHTDDLWKTTCFELFIGRGGDSYAELNLSPSGAFAVYNFDHYRTGMRRIDLPAPDLALDIGRERITLTARFPEDSLPWDYDGRIGISAVIEEKSGAKSYWALAHPPGKPDFHHHDCFALALPPLGSA</sequence>
<keyword evidence="3" id="KW-1185">Reference proteome</keyword>
<dbReference type="Proteomes" id="UP001138757">
    <property type="component" value="Unassembled WGS sequence"/>
</dbReference>
<accession>A0A9X1DD45</accession>
<evidence type="ECO:0000313" key="2">
    <source>
        <dbReference type="EMBL" id="MBT2187704.1"/>
    </source>
</evidence>
<keyword evidence="1" id="KW-0732">Signal</keyword>
<feature type="chain" id="PRO_5040957333" evidence="1">
    <location>
        <begin position="23"/>
        <end position="184"/>
    </location>
</feature>
<comment type="caution">
    <text evidence="2">The sequence shown here is derived from an EMBL/GenBank/DDBJ whole genome shotgun (WGS) entry which is preliminary data.</text>
</comment>
<gene>
    <name evidence="2" type="ORF">KK488_12190</name>
</gene>
<organism evidence="2 3">
    <name type="scientific">Sphingobium nicotianae</name>
    <dbReference type="NCBI Taxonomy" id="2782607"/>
    <lineage>
        <taxon>Bacteria</taxon>
        <taxon>Pseudomonadati</taxon>
        <taxon>Pseudomonadota</taxon>
        <taxon>Alphaproteobacteria</taxon>
        <taxon>Sphingomonadales</taxon>
        <taxon>Sphingomonadaceae</taxon>
        <taxon>Sphingobium</taxon>
    </lineage>
</organism>
<evidence type="ECO:0000256" key="1">
    <source>
        <dbReference type="SAM" id="SignalP"/>
    </source>
</evidence>
<name>A0A9X1DD45_9SPHN</name>
<dbReference type="EMBL" id="JAHGAW010000007">
    <property type="protein sequence ID" value="MBT2187704.1"/>
    <property type="molecule type" value="Genomic_DNA"/>
</dbReference>
<dbReference type="CDD" id="cd09627">
    <property type="entry name" value="DOMON_murB_like"/>
    <property type="match status" value="1"/>
</dbReference>